<organism evidence="2 3">
    <name type="scientific">Shewanella surugensis</name>
    <dbReference type="NCBI Taxonomy" id="212020"/>
    <lineage>
        <taxon>Bacteria</taxon>
        <taxon>Pseudomonadati</taxon>
        <taxon>Pseudomonadota</taxon>
        <taxon>Gammaproteobacteria</taxon>
        <taxon>Alteromonadales</taxon>
        <taxon>Shewanellaceae</taxon>
        <taxon>Shewanella</taxon>
    </lineage>
</organism>
<dbReference type="SUPFAM" id="SSF103473">
    <property type="entry name" value="MFS general substrate transporter"/>
    <property type="match status" value="1"/>
</dbReference>
<accession>A0ABT0LFE1</accession>
<proteinExistence type="predicted"/>
<dbReference type="Proteomes" id="UP001203423">
    <property type="component" value="Unassembled WGS sequence"/>
</dbReference>
<evidence type="ECO:0000313" key="2">
    <source>
        <dbReference type="EMBL" id="MCL1126279.1"/>
    </source>
</evidence>
<dbReference type="RefSeq" id="WP_248941669.1">
    <property type="nucleotide sequence ID" value="NZ_JAKIKS010000081.1"/>
</dbReference>
<evidence type="ECO:0008006" key="4">
    <source>
        <dbReference type="Google" id="ProtNLM"/>
    </source>
</evidence>
<sequence>MTSAAIGSVAQEQMSVAGGVIYLCRVGGGAIGVAMNTCVISLSDSLVEGLRLAFMINVLLALLGVIISLVFVRPNLEHEER</sequence>
<gene>
    <name evidence="2" type="ORF">L2764_17780</name>
</gene>
<keyword evidence="1" id="KW-1133">Transmembrane helix</keyword>
<dbReference type="EMBL" id="JAKIKS010000081">
    <property type="protein sequence ID" value="MCL1126279.1"/>
    <property type="molecule type" value="Genomic_DNA"/>
</dbReference>
<feature type="transmembrane region" description="Helical" evidence="1">
    <location>
        <begin position="52"/>
        <end position="72"/>
    </location>
</feature>
<name>A0ABT0LFE1_9GAMM</name>
<keyword evidence="1" id="KW-0472">Membrane</keyword>
<comment type="caution">
    <text evidence="2">The sequence shown here is derived from an EMBL/GenBank/DDBJ whole genome shotgun (WGS) entry which is preliminary data.</text>
</comment>
<keyword evidence="3" id="KW-1185">Reference proteome</keyword>
<evidence type="ECO:0000256" key="1">
    <source>
        <dbReference type="SAM" id="Phobius"/>
    </source>
</evidence>
<evidence type="ECO:0000313" key="3">
    <source>
        <dbReference type="Proteomes" id="UP001203423"/>
    </source>
</evidence>
<dbReference type="InterPro" id="IPR036259">
    <property type="entry name" value="MFS_trans_sf"/>
</dbReference>
<reference evidence="2 3" key="1">
    <citation type="submission" date="2022-01" db="EMBL/GenBank/DDBJ databases">
        <title>Whole genome-based taxonomy of the Shewanellaceae.</title>
        <authorList>
            <person name="Martin-Rodriguez A.J."/>
        </authorList>
    </citation>
    <scope>NUCLEOTIDE SEQUENCE [LARGE SCALE GENOMIC DNA]</scope>
    <source>
        <strain evidence="2 3">DSM 17177</strain>
    </source>
</reference>
<dbReference type="Gene3D" id="1.20.1250.20">
    <property type="entry name" value="MFS general substrate transporter like domains"/>
    <property type="match status" value="1"/>
</dbReference>
<keyword evidence="1" id="KW-0812">Transmembrane</keyword>
<protein>
    <recommendedName>
        <fullName evidence="4">Major facilitator superfamily (MFS) profile domain-containing protein</fullName>
    </recommendedName>
</protein>